<sequence>MAKSAAATLAGDLLGLSSSFRLSGPAASAAITNTLHSGRGRDRRRAGIPFAWPWRSPLWTRLN</sequence>
<accession>A0A0A9G8L8</accession>
<evidence type="ECO:0000313" key="1">
    <source>
        <dbReference type="EMBL" id="JAE17023.1"/>
    </source>
</evidence>
<dbReference type="EMBL" id="GBRH01180873">
    <property type="protein sequence ID" value="JAE17023.1"/>
    <property type="molecule type" value="Transcribed_RNA"/>
</dbReference>
<reference evidence="1" key="1">
    <citation type="submission" date="2014-09" db="EMBL/GenBank/DDBJ databases">
        <authorList>
            <person name="Magalhaes I.L.F."/>
            <person name="Oliveira U."/>
            <person name="Santos F.R."/>
            <person name="Vidigal T.H.D.A."/>
            <person name="Brescovit A.D."/>
            <person name="Santos A.J."/>
        </authorList>
    </citation>
    <scope>NUCLEOTIDE SEQUENCE</scope>
    <source>
        <tissue evidence="1">Shoot tissue taken approximately 20 cm above the soil surface</tissue>
    </source>
</reference>
<protein>
    <submittedName>
        <fullName evidence="1">ADP,ATP carrier protein</fullName>
    </submittedName>
</protein>
<reference evidence="1" key="2">
    <citation type="journal article" date="2015" name="Data Brief">
        <title>Shoot transcriptome of the giant reed, Arundo donax.</title>
        <authorList>
            <person name="Barrero R.A."/>
            <person name="Guerrero F.D."/>
            <person name="Moolhuijzen P."/>
            <person name="Goolsby J.A."/>
            <person name="Tidwell J."/>
            <person name="Bellgard S.E."/>
            <person name="Bellgard M.I."/>
        </authorList>
    </citation>
    <scope>NUCLEOTIDE SEQUENCE</scope>
    <source>
        <tissue evidence="1">Shoot tissue taken approximately 20 cm above the soil surface</tissue>
    </source>
</reference>
<name>A0A0A9G8L8_ARUDO</name>
<organism evidence="1">
    <name type="scientific">Arundo donax</name>
    <name type="common">Giant reed</name>
    <name type="synonym">Donax arundinaceus</name>
    <dbReference type="NCBI Taxonomy" id="35708"/>
    <lineage>
        <taxon>Eukaryota</taxon>
        <taxon>Viridiplantae</taxon>
        <taxon>Streptophyta</taxon>
        <taxon>Embryophyta</taxon>
        <taxon>Tracheophyta</taxon>
        <taxon>Spermatophyta</taxon>
        <taxon>Magnoliopsida</taxon>
        <taxon>Liliopsida</taxon>
        <taxon>Poales</taxon>
        <taxon>Poaceae</taxon>
        <taxon>PACMAD clade</taxon>
        <taxon>Arundinoideae</taxon>
        <taxon>Arundineae</taxon>
        <taxon>Arundo</taxon>
    </lineage>
</organism>
<dbReference type="AlphaFoldDB" id="A0A0A9G8L8"/>
<proteinExistence type="predicted"/>